<evidence type="ECO:0000256" key="1">
    <source>
        <dbReference type="ARBA" id="ARBA00006763"/>
    </source>
</evidence>
<dbReference type="Gene3D" id="3.40.50.450">
    <property type="match status" value="1"/>
</dbReference>
<dbReference type="Pfam" id="PF03641">
    <property type="entry name" value="Lysine_decarbox"/>
    <property type="match status" value="1"/>
</dbReference>
<dbReference type="EC" id="3.2.2.n1" evidence="2"/>
<dbReference type="PANTHER" id="PTHR31223">
    <property type="entry name" value="LOG FAMILY PROTEIN YJL055W"/>
    <property type="match status" value="1"/>
</dbReference>
<comment type="similarity">
    <text evidence="1 2">Belongs to the LOG family.</text>
</comment>
<sequence>MAAFKGVEFLQTIAVFCGSRVGQDPEYREAAAELGQLLGERRIGLVYGGASVGLMGAIADAVLEHGGQVTGVIPQSLKEKELAHPGLSKLYVVASMHERKAMMERLSQGFIALPGGIGTLEEIFEILTWGQLGLHRKPCGLLNVNGYYDGLISFLKTTKRQGFLGELVEKRLLLGGKAGPLLDQIVTAFESDIKDT</sequence>
<accession>E0XPT7</accession>
<dbReference type="GO" id="GO:0005829">
    <property type="term" value="C:cytosol"/>
    <property type="evidence" value="ECO:0007669"/>
    <property type="project" value="TreeGrafter"/>
</dbReference>
<dbReference type="InterPro" id="IPR031100">
    <property type="entry name" value="LOG_fam"/>
</dbReference>
<protein>
    <recommendedName>
        <fullName evidence="2">Cytokinin riboside 5'-monophosphate phosphoribohydrolase</fullName>
        <ecNumber evidence="2">3.2.2.n1</ecNumber>
    </recommendedName>
</protein>
<reference evidence="3" key="1">
    <citation type="journal article" date="2011" name="Environ. Microbiol.">
        <title>Time-series analyses of Monterey Bay coastal microbial picoplankton using a 'genome proxy' microarray.</title>
        <authorList>
            <person name="Rich V.I."/>
            <person name="Pham V.D."/>
            <person name="Eppley J."/>
            <person name="Shi Y."/>
            <person name="DeLong E.F."/>
        </authorList>
    </citation>
    <scope>NUCLEOTIDE SEQUENCE</scope>
</reference>
<keyword evidence="2" id="KW-0378">Hydrolase</keyword>
<dbReference type="InterPro" id="IPR005269">
    <property type="entry name" value="LOG"/>
</dbReference>
<proteinExistence type="inferred from homology"/>
<dbReference type="EMBL" id="GU474837">
    <property type="protein sequence ID" value="ADI16428.1"/>
    <property type="molecule type" value="Genomic_DNA"/>
</dbReference>
<dbReference type="PANTHER" id="PTHR31223:SF70">
    <property type="entry name" value="LOG FAMILY PROTEIN YJL055W"/>
    <property type="match status" value="1"/>
</dbReference>
<dbReference type="AlphaFoldDB" id="E0XPT7"/>
<dbReference type="SUPFAM" id="SSF102405">
    <property type="entry name" value="MCP/YpsA-like"/>
    <property type="match status" value="1"/>
</dbReference>
<organism evidence="3">
    <name type="scientific">uncultured bacterium HF770_09N20</name>
    <dbReference type="NCBI Taxonomy" id="710816"/>
    <lineage>
        <taxon>Bacteria</taxon>
        <taxon>environmental samples</taxon>
    </lineage>
</organism>
<dbReference type="NCBIfam" id="TIGR00730">
    <property type="entry name" value="Rossman fold protein, TIGR00730 family"/>
    <property type="match status" value="1"/>
</dbReference>
<keyword evidence="2" id="KW-0203">Cytokinin biosynthesis</keyword>
<dbReference type="GO" id="GO:0009691">
    <property type="term" value="P:cytokinin biosynthetic process"/>
    <property type="evidence" value="ECO:0007669"/>
    <property type="project" value="UniProtKB-UniRule"/>
</dbReference>
<evidence type="ECO:0000313" key="3">
    <source>
        <dbReference type="EMBL" id="ADI16428.1"/>
    </source>
</evidence>
<dbReference type="GO" id="GO:0016799">
    <property type="term" value="F:hydrolase activity, hydrolyzing N-glycosyl compounds"/>
    <property type="evidence" value="ECO:0007669"/>
    <property type="project" value="TreeGrafter"/>
</dbReference>
<evidence type="ECO:0000256" key="2">
    <source>
        <dbReference type="RuleBase" id="RU363015"/>
    </source>
</evidence>
<name>E0XPT7_9BACT</name>